<comment type="caution">
    <text evidence="1">The sequence shown here is derived from an EMBL/GenBank/DDBJ whole genome shotgun (WGS) entry which is preliminary data.</text>
</comment>
<gene>
    <name evidence="1" type="ORF">BPOR_0650g00030</name>
</gene>
<sequence length="125" mass="13954">MQHTVHVSPNKSKFDTINAIENREGQLDLLVIASDSSIPVDTMLSKKNSETRRSLVASDLSTPGLSKQNEILSLQVPGGISHPFDTFEIDSWLPALADLLPKIMNIYIHRLEYLLRRMAADMHSA</sequence>
<dbReference type="Proteomes" id="UP000297280">
    <property type="component" value="Unassembled WGS sequence"/>
</dbReference>
<name>A0A4Z1KIL1_9HELO</name>
<keyword evidence="2" id="KW-1185">Reference proteome</keyword>
<dbReference type="AlphaFoldDB" id="A0A4Z1KIL1"/>
<reference evidence="1 2" key="1">
    <citation type="submission" date="2017-12" db="EMBL/GenBank/DDBJ databases">
        <title>Comparative genomics of Botrytis spp.</title>
        <authorList>
            <person name="Valero-Jimenez C.A."/>
            <person name="Tapia P."/>
            <person name="Veloso J."/>
            <person name="Silva-Moreno E."/>
            <person name="Staats M."/>
            <person name="Valdes J.H."/>
            <person name="Van Kan J.A.L."/>
        </authorList>
    </citation>
    <scope>NUCLEOTIDE SEQUENCE [LARGE SCALE GENOMIC DNA]</scope>
    <source>
        <strain evidence="1 2">MUCL3349</strain>
    </source>
</reference>
<proteinExistence type="predicted"/>
<evidence type="ECO:0000313" key="2">
    <source>
        <dbReference type="Proteomes" id="UP000297280"/>
    </source>
</evidence>
<protein>
    <submittedName>
        <fullName evidence="1">Uncharacterized protein</fullName>
    </submittedName>
</protein>
<evidence type="ECO:0000313" key="1">
    <source>
        <dbReference type="EMBL" id="TGO83424.1"/>
    </source>
</evidence>
<accession>A0A4Z1KIL1</accession>
<dbReference type="EMBL" id="PQXO01000649">
    <property type="protein sequence ID" value="TGO83424.1"/>
    <property type="molecule type" value="Genomic_DNA"/>
</dbReference>
<organism evidence="1 2">
    <name type="scientific">Botrytis porri</name>
    <dbReference type="NCBI Taxonomy" id="87229"/>
    <lineage>
        <taxon>Eukaryota</taxon>
        <taxon>Fungi</taxon>
        <taxon>Dikarya</taxon>
        <taxon>Ascomycota</taxon>
        <taxon>Pezizomycotina</taxon>
        <taxon>Leotiomycetes</taxon>
        <taxon>Helotiales</taxon>
        <taxon>Sclerotiniaceae</taxon>
        <taxon>Botrytis</taxon>
    </lineage>
</organism>